<dbReference type="OrthoDB" id="206070at2759"/>
<dbReference type="Proteomes" id="UP000002630">
    <property type="component" value="Linkage Group LG02"/>
</dbReference>
<feature type="compositionally biased region" description="Polar residues" evidence="1">
    <location>
        <begin position="421"/>
        <end position="431"/>
    </location>
</feature>
<dbReference type="eggNOG" id="ENOG502QU03">
    <property type="taxonomic scope" value="Eukaryota"/>
</dbReference>
<feature type="region of interest" description="Disordered" evidence="1">
    <location>
        <begin position="1"/>
        <end position="41"/>
    </location>
</feature>
<dbReference type="OMA" id="CKPAFAL"/>
<sequence>MVSGGYPEEDDACDSSPGDASQIKANTDSGEADTCAGQEPTPVKCAGPRDIYEVDELVLREAIAEAGSAGKHNAHGVASFHFSGLLDQSRQLVMAYSNSKRKLEDDASTATSAVPSAITDVAPRLKMRTEICQRKRREIPKGGVEDWHLSDEERFVRWPGAYLEAGSSVGVRLSLARPLRTLEEGSAERTGPATEEPRPFSRAVFVMEYEEGGALTRDVTAAMDHINGRALNNIQGSLRAYVLSPEEKQAANDGALDIVCGFMIIDEDSRTMVLEGLSGPQGGLTALLKKVGRTRPNGQAYRALENPEVRFSRRMYTCFDADLKKVRLRDPLPTLCQNPEIYDRSKVSADCFDALHCLRMLRKVDRLREAAEQGLFPEGAQLIQVESKYGESVSVKDITGRNPVKKRRGNPAAGDGPAVESTPTVSTNAENAATVPGVAGGEGEGNLSMGKQAPARRKAPTDSTNLAFEEWLRGRRPRDFLAEQDEILAKNHDSFVERQRRKDEERRGETVRTEWCYGPQKLNYVELKKAEMRERLAKEKGATYTYSMDYVSQTVSLVDEFRVKEDEEAASRAAWKTNRGFVWPCPRTRQELITHPSKPSESRIDTLREPWIENELNGGMKEQMAGARDAGGPPELAWRREFDTVPSNGKAVFGGLKPSKYERPLDTNLIGSRSRLPRGRHQLDKDPEFFRSVHLVGEGLAREKEEEKRRTEELWRSKVVVDDTDFRVGNLNVRDTPLQTDRAKDILHPPINKTAFKIVRNARLPSGKSAPLRPAPVSAFSLEPFAEPEDFTVSIRGNHQERWAAADPVTGDKKDFFLRLHGDRMKVKSHKACARLKHPPLSPSEMKGPRWETYRRKEGEDVGKDFGGGG</sequence>
<organism evidence="2 3">
    <name type="scientific">Ectocarpus siliculosus</name>
    <name type="common">Brown alga</name>
    <name type="synonym">Conferva siliculosa</name>
    <dbReference type="NCBI Taxonomy" id="2880"/>
    <lineage>
        <taxon>Eukaryota</taxon>
        <taxon>Sar</taxon>
        <taxon>Stramenopiles</taxon>
        <taxon>Ochrophyta</taxon>
        <taxon>PX clade</taxon>
        <taxon>Phaeophyceae</taxon>
        <taxon>Ectocarpales</taxon>
        <taxon>Ectocarpaceae</taxon>
        <taxon>Ectocarpus</taxon>
    </lineage>
</organism>
<dbReference type="PANTHER" id="PTHR33667">
    <property type="entry name" value="SI:DKEY-57N24.6"/>
    <property type="match status" value="1"/>
</dbReference>
<feature type="region of interest" description="Disordered" evidence="1">
    <location>
        <begin position="396"/>
        <end position="462"/>
    </location>
</feature>
<evidence type="ECO:0000256" key="1">
    <source>
        <dbReference type="SAM" id="MobiDB-lite"/>
    </source>
</evidence>
<dbReference type="InParanoid" id="D7FQ34"/>
<evidence type="ECO:0000313" key="2">
    <source>
        <dbReference type="EMBL" id="CBJ48366.1"/>
    </source>
</evidence>
<dbReference type="EMBL" id="FN648375">
    <property type="protein sequence ID" value="CBJ48366.1"/>
    <property type="molecule type" value="Genomic_DNA"/>
</dbReference>
<dbReference type="EMBL" id="FN649727">
    <property type="protein sequence ID" value="CBJ48366.1"/>
    <property type="molecule type" value="Genomic_DNA"/>
</dbReference>
<keyword evidence="3" id="KW-1185">Reference proteome</keyword>
<feature type="region of interest" description="Disordered" evidence="1">
    <location>
        <begin position="837"/>
        <end position="870"/>
    </location>
</feature>
<protein>
    <submittedName>
        <fullName evidence="2">Uncharacterized protein</fullName>
    </submittedName>
</protein>
<gene>
    <name evidence="2" type="ORF">Esi_0002_0131</name>
</gene>
<accession>D7FQ34</accession>
<evidence type="ECO:0000313" key="3">
    <source>
        <dbReference type="Proteomes" id="UP000002630"/>
    </source>
</evidence>
<dbReference type="PANTHER" id="PTHR33667:SF7">
    <property type="entry name" value="RIKEN CDNA 1810020O05 GENE"/>
    <property type="match status" value="1"/>
</dbReference>
<reference evidence="2 3" key="1">
    <citation type="journal article" date="2010" name="Nature">
        <title>The Ectocarpus genome and the independent evolution of multicellularity in brown algae.</title>
        <authorList>
            <person name="Cock J.M."/>
            <person name="Sterck L."/>
            <person name="Rouze P."/>
            <person name="Scornet D."/>
            <person name="Allen A.E."/>
            <person name="Amoutzias G."/>
            <person name="Anthouard V."/>
            <person name="Artiguenave F."/>
            <person name="Aury J.M."/>
            <person name="Badger J.H."/>
            <person name="Beszteri B."/>
            <person name="Billiau K."/>
            <person name="Bonnet E."/>
            <person name="Bothwell J.H."/>
            <person name="Bowler C."/>
            <person name="Boyen C."/>
            <person name="Brownlee C."/>
            <person name="Carrano C.J."/>
            <person name="Charrier B."/>
            <person name="Cho G.Y."/>
            <person name="Coelho S.M."/>
            <person name="Collen J."/>
            <person name="Corre E."/>
            <person name="Da Silva C."/>
            <person name="Delage L."/>
            <person name="Delaroque N."/>
            <person name="Dittami S.M."/>
            <person name="Doulbeau S."/>
            <person name="Elias M."/>
            <person name="Farnham G."/>
            <person name="Gachon C.M."/>
            <person name="Gschloessl B."/>
            <person name="Heesch S."/>
            <person name="Jabbari K."/>
            <person name="Jubin C."/>
            <person name="Kawai H."/>
            <person name="Kimura K."/>
            <person name="Kloareg B."/>
            <person name="Kupper F.C."/>
            <person name="Lang D."/>
            <person name="Le Bail A."/>
            <person name="Leblanc C."/>
            <person name="Lerouge P."/>
            <person name="Lohr M."/>
            <person name="Lopez P.J."/>
            <person name="Martens C."/>
            <person name="Maumus F."/>
            <person name="Michel G."/>
            <person name="Miranda-Saavedra D."/>
            <person name="Morales J."/>
            <person name="Moreau H."/>
            <person name="Motomura T."/>
            <person name="Nagasato C."/>
            <person name="Napoli C.A."/>
            <person name="Nelson D.R."/>
            <person name="Nyvall-Collen P."/>
            <person name="Peters A.F."/>
            <person name="Pommier C."/>
            <person name="Potin P."/>
            <person name="Poulain J."/>
            <person name="Quesneville H."/>
            <person name="Read B."/>
            <person name="Rensing S.A."/>
            <person name="Ritter A."/>
            <person name="Rousvoal S."/>
            <person name="Samanta M."/>
            <person name="Samson G."/>
            <person name="Schroeder D.C."/>
            <person name="Segurens B."/>
            <person name="Strittmatter M."/>
            <person name="Tonon T."/>
            <person name="Tregear J.W."/>
            <person name="Valentin K."/>
            <person name="von Dassow P."/>
            <person name="Yamagishi T."/>
            <person name="Van de Peer Y."/>
            <person name="Wincker P."/>
        </authorList>
    </citation>
    <scope>NUCLEOTIDE SEQUENCE [LARGE SCALE GENOMIC DNA]</scope>
    <source>
        <strain evidence="3">Ec32 / CCAP1310/4</strain>
    </source>
</reference>
<dbReference type="AlphaFoldDB" id="D7FQ34"/>
<feature type="compositionally biased region" description="Basic and acidic residues" evidence="1">
    <location>
        <begin position="847"/>
        <end position="864"/>
    </location>
</feature>
<proteinExistence type="predicted"/>
<name>D7FQ34_ECTSI</name>